<dbReference type="STRING" id="1408416.GCA_000702765_01322"/>
<gene>
    <name evidence="1" type="ORF">NCTC10172_01146</name>
</gene>
<dbReference type="AlphaFoldDB" id="A0A449BKU3"/>
<protein>
    <recommendedName>
        <fullName evidence="3">KWG Leptospira</fullName>
    </recommendedName>
</protein>
<keyword evidence="2" id="KW-1185">Reference proteome</keyword>
<evidence type="ECO:0008006" key="3">
    <source>
        <dbReference type="Google" id="ProtNLM"/>
    </source>
</evidence>
<accession>A0A449BKU3</accession>
<dbReference type="RefSeq" id="WP_035370060.1">
    <property type="nucleotide sequence ID" value="NZ_LR215050.1"/>
</dbReference>
<dbReference type="PANTHER" id="PTHR37841">
    <property type="entry name" value="GLR2918 PROTEIN"/>
    <property type="match status" value="1"/>
</dbReference>
<dbReference type="PROSITE" id="PS51257">
    <property type="entry name" value="PROKAR_LIPOPROTEIN"/>
    <property type="match status" value="1"/>
</dbReference>
<evidence type="ECO:0000313" key="1">
    <source>
        <dbReference type="EMBL" id="VEU83096.1"/>
    </source>
</evidence>
<dbReference type="KEGG" id="ahk:NCTC10172_01146"/>
<dbReference type="InterPro" id="IPR032774">
    <property type="entry name" value="WG_beta_rep"/>
</dbReference>
<dbReference type="Pfam" id="PF14903">
    <property type="entry name" value="WG_beta_rep"/>
    <property type="match status" value="1"/>
</dbReference>
<evidence type="ECO:0000313" key="2">
    <source>
        <dbReference type="Proteomes" id="UP000290909"/>
    </source>
</evidence>
<sequence length="465" mass="53162">MKRLLIVLLMILSLVTLIGCIKTNESDENPLFNNGLAPIKTKEGYVYINNKFKVALNDNYLTASKFYKGTAVVETLEGYFVIDEKGNKLSDNYQILTRYESIDSIIYAKSNNEYGLLDLNGKVIFTTNEYQLHDVLDELILGSSSTGYGALNKKGEVVIDFKYNPFNEFSHSAVYLTDKSNEYHYVIDTKGNILFKKSFDEMDIDNLRIIDQTKYIIFYEDKNTYINNLGEPILPVGHILTGYANNTLIVTDLTATLPISYLADLDGNILNEEAFAQSLSLSPSFVIGHDYINNSVQIFDYNGNKLYPEKVRTIHDVMHPDYFLVVKYESGKFSHYYYHIDGTLIYHLNDVTHAGRIIEDSITKELYLTIPVDSQYSSYVTYKIKGKSLIIATDILKTPIEIISNLFIYYDALNQIKIRDLKNGENFLTLETILNYQLYDDGYLVVEGKATSVIDIKNNNKIYTF</sequence>
<name>A0A449BKU3_9MOLU</name>
<dbReference type="Proteomes" id="UP000290909">
    <property type="component" value="Chromosome"/>
</dbReference>
<reference evidence="1 2" key="1">
    <citation type="submission" date="2019-01" db="EMBL/GenBank/DDBJ databases">
        <authorList>
            <consortium name="Pathogen Informatics"/>
        </authorList>
    </citation>
    <scope>NUCLEOTIDE SEQUENCE [LARGE SCALE GENOMIC DNA]</scope>
    <source>
        <strain evidence="1 2">NCTC10172</strain>
    </source>
</reference>
<proteinExistence type="predicted"/>
<dbReference type="EMBL" id="LR215050">
    <property type="protein sequence ID" value="VEU83096.1"/>
    <property type="molecule type" value="Genomic_DNA"/>
</dbReference>
<organism evidence="1 2">
    <name type="scientific">Acholeplasma hippikon</name>
    <dbReference type="NCBI Taxonomy" id="264636"/>
    <lineage>
        <taxon>Bacteria</taxon>
        <taxon>Bacillati</taxon>
        <taxon>Mycoplasmatota</taxon>
        <taxon>Mollicutes</taxon>
        <taxon>Acholeplasmatales</taxon>
        <taxon>Acholeplasmataceae</taxon>
        <taxon>Acholeplasma</taxon>
    </lineage>
</organism>
<dbReference type="PANTHER" id="PTHR37841:SF1">
    <property type="entry name" value="DUF3298 DOMAIN-CONTAINING PROTEIN"/>
    <property type="match status" value="1"/>
</dbReference>